<dbReference type="GO" id="GO:0016020">
    <property type="term" value="C:membrane"/>
    <property type="evidence" value="ECO:0007669"/>
    <property type="project" value="UniProtKB-SubCell"/>
</dbReference>
<feature type="domain" description="Major facilitator superfamily (MFS) profile" evidence="6">
    <location>
        <begin position="1"/>
        <end position="272"/>
    </location>
</feature>
<evidence type="ECO:0000313" key="8">
    <source>
        <dbReference type="WBParaSite" id="scaffold11846_cov159.g15926"/>
    </source>
</evidence>
<proteinExistence type="predicted"/>
<dbReference type="SUPFAM" id="SSF103473">
    <property type="entry name" value="MFS general substrate transporter"/>
    <property type="match status" value="1"/>
</dbReference>
<evidence type="ECO:0000256" key="1">
    <source>
        <dbReference type="ARBA" id="ARBA00004141"/>
    </source>
</evidence>
<evidence type="ECO:0000256" key="5">
    <source>
        <dbReference type="SAM" id="Phobius"/>
    </source>
</evidence>
<dbReference type="PROSITE" id="PS50850">
    <property type="entry name" value="MFS"/>
    <property type="match status" value="1"/>
</dbReference>
<feature type="transmembrane region" description="Helical" evidence="5">
    <location>
        <begin position="57"/>
        <end position="78"/>
    </location>
</feature>
<name>A0A915LGL0_MELJA</name>
<protein>
    <submittedName>
        <fullName evidence="8">Major facilitator superfamily (MFS) profile domain-containing protein</fullName>
    </submittedName>
</protein>
<evidence type="ECO:0000313" key="7">
    <source>
        <dbReference type="Proteomes" id="UP000887561"/>
    </source>
</evidence>
<dbReference type="GO" id="GO:0022857">
    <property type="term" value="F:transmembrane transporter activity"/>
    <property type="evidence" value="ECO:0007669"/>
    <property type="project" value="InterPro"/>
</dbReference>
<dbReference type="PROSITE" id="PS00216">
    <property type="entry name" value="SUGAR_TRANSPORT_1"/>
    <property type="match status" value="1"/>
</dbReference>
<accession>A0A915LGL0</accession>
<evidence type="ECO:0000259" key="6">
    <source>
        <dbReference type="PROSITE" id="PS50850"/>
    </source>
</evidence>
<reference evidence="8" key="1">
    <citation type="submission" date="2022-11" db="UniProtKB">
        <authorList>
            <consortium name="WormBaseParasite"/>
        </authorList>
    </citation>
    <scope>IDENTIFICATION</scope>
</reference>
<evidence type="ECO:0000256" key="4">
    <source>
        <dbReference type="ARBA" id="ARBA00023136"/>
    </source>
</evidence>
<dbReference type="Proteomes" id="UP000887561">
    <property type="component" value="Unplaced"/>
</dbReference>
<feature type="transmembrane region" description="Helical" evidence="5">
    <location>
        <begin position="198"/>
        <end position="216"/>
    </location>
</feature>
<dbReference type="InterPro" id="IPR036259">
    <property type="entry name" value="MFS_trans_sf"/>
</dbReference>
<evidence type="ECO:0000256" key="2">
    <source>
        <dbReference type="ARBA" id="ARBA00022692"/>
    </source>
</evidence>
<dbReference type="PANTHER" id="PTHR24064">
    <property type="entry name" value="SOLUTE CARRIER FAMILY 22 MEMBER"/>
    <property type="match status" value="1"/>
</dbReference>
<organism evidence="7 8">
    <name type="scientific">Meloidogyne javanica</name>
    <name type="common">Root-knot nematode worm</name>
    <dbReference type="NCBI Taxonomy" id="6303"/>
    <lineage>
        <taxon>Eukaryota</taxon>
        <taxon>Metazoa</taxon>
        <taxon>Ecdysozoa</taxon>
        <taxon>Nematoda</taxon>
        <taxon>Chromadorea</taxon>
        <taxon>Rhabditida</taxon>
        <taxon>Tylenchina</taxon>
        <taxon>Tylenchomorpha</taxon>
        <taxon>Tylenchoidea</taxon>
        <taxon>Meloidogynidae</taxon>
        <taxon>Meloidogyninae</taxon>
        <taxon>Meloidogyne</taxon>
        <taxon>Meloidogyne incognita group</taxon>
    </lineage>
</organism>
<feature type="transmembrane region" description="Helical" evidence="5">
    <location>
        <begin position="117"/>
        <end position="135"/>
    </location>
</feature>
<dbReference type="InterPro" id="IPR005829">
    <property type="entry name" value="Sugar_transporter_CS"/>
</dbReference>
<keyword evidence="3 5" id="KW-1133">Transmembrane helix</keyword>
<comment type="subcellular location">
    <subcellularLocation>
        <location evidence="1">Membrane</location>
        <topology evidence="1">Multi-pass membrane protein</topology>
    </subcellularLocation>
</comment>
<dbReference type="AlphaFoldDB" id="A0A915LGL0"/>
<dbReference type="WBParaSite" id="scaffold11846_cov159.g15926">
    <property type="protein sequence ID" value="scaffold11846_cov159.g15926"/>
    <property type="gene ID" value="scaffold11846_cov159.g15926"/>
</dbReference>
<keyword evidence="2 5" id="KW-0812">Transmembrane</keyword>
<dbReference type="InterPro" id="IPR020846">
    <property type="entry name" value="MFS_dom"/>
</dbReference>
<evidence type="ECO:0000256" key="3">
    <source>
        <dbReference type="ARBA" id="ARBA00022989"/>
    </source>
</evidence>
<dbReference type="Gene3D" id="1.20.1250.20">
    <property type="entry name" value="MFS general substrate transporter like domains"/>
    <property type="match status" value="1"/>
</dbReference>
<dbReference type="Pfam" id="PF00083">
    <property type="entry name" value="Sugar_tr"/>
    <property type="match status" value="1"/>
</dbReference>
<sequence length="272" mass="30471">MNFLPKQIQFIGVLFGTLLMAPLSDRFGRKPVGLTCLTFGLTLLAMTSLSPTGYTLLAIRFIVAILMGGSLVVIATYTMEIIPSEHRITLRTFCNWGICRLLMTTICFYFPNWRTASIASALASVPALIIFAFIIPESPTWLHSQGKNEKMRRSERYIARVAGIPFEPVEHVEICRKEFLFLLDSNWPSFSRRTLHHFAQSVVCISFILLTILVIIGYDGIWILLINLFGTIFLEFTWDANVLCAVESMPTQMRASALGSCSMIARVGGIFA</sequence>
<keyword evidence="4 5" id="KW-0472">Membrane</keyword>
<keyword evidence="7" id="KW-1185">Reference proteome</keyword>
<dbReference type="InterPro" id="IPR005828">
    <property type="entry name" value="MFS_sugar_transport-like"/>
</dbReference>